<sequence>MKQGNFRKKSFLKWTICGLIFMLNGSPSYLLAQVSGPLKKADVLFGKGKFVPAAQAYGKLVTSSNPEKELYVKALAGEALSKIKLKQHSKVFELLKEAELASFDLKNVSEETQTRLNITLGKYHLAYKENSLAMPLLNDSHKESIKLGDKLSAQLHIELNKTLADYHYDRASYPKALEYYTKAIEIADAQPHEERNYEQLADLKILAGEVYDKVLDPEEAIVRYKKVLSQKDTLLKEDPERAGELYYRLGGIYFRRMDYDAAEIYLNQALKYELDGLDASATKFMLSTIYYDRGKYSLALILNGSAMNSWMPKKNQLPEENFKGFLQFGKLSGVQSNAVQAKASYKKMTQKGEDWSIDTDLAAINEEKIFYSPDPKLSDNYNISLLSYHESSLAIPKLSPNKQVVAEIDIQMAKGSLFFKVKNYGRAKGHFEKALDLMKEIYPEKHPMVVEASRSLSEVYLEKEIYGQAMSFIDKALNASTSEGDTYNKNDVPPIDQAKFPLELLNAIGTKGKVLKALYEETKDPKTLVQALAMFDATIKLLNKLRRSYRKEGAKYQLAGLAQEFSQQASLVCYQLYAITQKESYINRAFDYVEIAKGSILLEAIRDLKARKVASIPDSLIQKETAQKVEIAYLKGEVYYEVKQGKYKDIERLILLEKDLSSKTKVHEEFILNLEKKYPKYFALKYDYSTASIEAVQKVLQYNEVMLDYFMLDSFLLVFALEQNDVTCKLIPQKLGKTNVLTVKFLQSIRKNEIQEIQYTGGQLYELLIEPLKELLGTKDLIVIPDGFLNNIPFEVIPLKENGEIQYLNERHAFCYNYSATLYLASKEAFKNRKAPRKIIGFAPDFALMDSILNSGDSLSRVVADLNLEPLAYASQEVRVLQELFGANSMGIIGAHSTETTFKEIASEYGVLHFATHGLVNHSDPMFSGLTFLTDSLNDGLLHTHELFSLELNAELVTLSACNSGVGKLYAGEGVISIAKGFAYSGAPNMVMTLWPVSDQATEAIMRFFYQYLKEGLPKHKALQKAKLDFIKEYQIGHRHPQLWGGLIVIGNTNPVESLAEVKSSNFWILLGSSLVLFILLIFVIKKKTYGQTIT</sequence>
<keyword evidence="2" id="KW-0472">Membrane</keyword>
<proteinExistence type="predicted"/>
<keyword evidence="1" id="KW-0802">TPR repeat</keyword>
<dbReference type="EMBL" id="CACVAQ010000211">
    <property type="protein sequence ID" value="CAA6813989.1"/>
    <property type="molecule type" value="Genomic_DNA"/>
</dbReference>
<reference evidence="5" key="1">
    <citation type="submission" date="2020-01" db="EMBL/GenBank/DDBJ databases">
        <authorList>
            <person name="Meier V. D."/>
            <person name="Meier V D."/>
        </authorList>
    </citation>
    <scope>NUCLEOTIDE SEQUENCE</scope>
    <source>
        <strain evidence="5">HLG_WM_MAG_10</strain>
    </source>
</reference>
<feature type="transmembrane region" description="Helical" evidence="2">
    <location>
        <begin position="1067"/>
        <end position="1085"/>
    </location>
</feature>
<keyword evidence="3" id="KW-0732">Signal</keyword>
<gene>
    <name evidence="5" type="ORF">HELGO_WM16164</name>
</gene>
<dbReference type="Gene3D" id="1.25.40.10">
    <property type="entry name" value="Tetratricopeptide repeat domain"/>
    <property type="match status" value="2"/>
</dbReference>
<evidence type="ECO:0000259" key="4">
    <source>
        <dbReference type="Pfam" id="PF12770"/>
    </source>
</evidence>
<protein>
    <recommendedName>
        <fullName evidence="4">CHAT domain-containing protein</fullName>
    </recommendedName>
</protein>
<evidence type="ECO:0000313" key="5">
    <source>
        <dbReference type="EMBL" id="CAA6813989.1"/>
    </source>
</evidence>
<keyword evidence="2" id="KW-1133">Transmembrane helix</keyword>
<dbReference type="AlphaFoldDB" id="A0A6S6TBN4"/>
<dbReference type="PANTHER" id="PTHR10098">
    <property type="entry name" value="RAPSYN-RELATED"/>
    <property type="match status" value="1"/>
</dbReference>
<evidence type="ECO:0000256" key="1">
    <source>
        <dbReference type="PROSITE-ProRule" id="PRU00339"/>
    </source>
</evidence>
<dbReference type="InterPro" id="IPR024983">
    <property type="entry name" value="CHAT_dom"/>
</dbReference>
<name>A0A6S6TBN4_9BACT</name>
<feature type="signal peptide" evidence="3">
    <location>
        <begin position="1"/>
        <end position="32"/>
    </location>
</feature>
<dbReference type="InterPro" id="IPR011990">
    <property type="entry name" value="TPR-like_helical_dom_sf"/>
</dbReference>
<dbReference type="SUPFAM" id="SSF48452">
    <property type="entry name" value="TPR-like"/>
    <property type="match status" value="2"/>
</dbReference>
<feature type="chain" id="PRO_5028430072" description="CHAT domain-containing protein" evidence="3">
    <location>
        <begin position="33"/>
        <end position="1095"/>
    </location>
</feature>
<dbReference type="SMART" id="SM00028">
    <property type="entry name" value="TPR"/>
    <property type="match status" value="5"/>
</dbReference>
<keyword evidence="2" id="KW-0812">Transmembrane</keyword>
<evidence type="ECO:0000256" key="2">
    <source>
        <dbReference type="SAM" id="Phobius"/>
    </source>
</evidence>
<dbReference type="PANTHER" id="PTHR10098:SF108">
    <property type="entry name" value="TETRATRICOPEPTIDE REPEAT PROTEIN 28"/>
    <property type="match status" value="1"/>
</dbReference>
<dbReference type="PROSITE" id="PS50005">
    <property type="entry name" value="TPR"/>
    <property type="match status" value="1"/>
</dbReference>
<dbReference type="InterPro" id="IPR019734">
    <property type="entry name" value="TPR_rpt"/>
</dbReference>
<feature type="domain" description="CHAT" evidence="4">
    <location>
        <begin position="760"/>
        <end position="1052"/>
    </location>
</feature>
<feature type="repeat" description="TPR" evidence="1">
    <location>
        <begin position="243"/>
        <end position="276"/>
    </location>
</feature>
<evidence type="ECO:0000256" key="3">
    <source>
        <dbReference type="SAM" id="SignalP"/>
    </source>
</evidence>
<organism evidence="5">
    <name type="scientific">uncultured Aureispira sp</name>
    <dbReference type="NCBI Taxonomy" id="1331704"/>
    <lineage>
        <taxon>Bacteria</taxon>
        <taxon>Pseudomonadati</taxon>
        <taxon>Bacteroidota</taxon>
        <taxon>Saprospiria</taxon>
        <taxon>Saprospirales</taxon>
        <taxon>Saprospiraceae</taxon>
        <taxon>Aureispira</taxon>
        <taxon>environmental samples</taxon>
    </lineage>
</organism>
<dbReference type="Pfam" id="PF12770">
    <property type="entry name" value="CHAT"/>
    <property type="match status" value="1"/>
</dbReference>
<accession>A0A6S6TBN4</accession>